<dbReference type="EMBL" id="CAUYUJ010021929">
    <property type="protein sequence ID" value="CAK0907871.1"/>
    <property type="molecule type" value="Genomic_DNA"/>
</dbReference>
<dbReference type="InterPro" id="IPR003673">
    <property type="entry name" value="CoA-Trfase_fam_III"/>
</dbReference>
<reference evidence="3" key="1">
    <citation type="submission" date="2023-10" db="EMBL/GenBank/DDBJ databases">
        <authorList>
            <person name="Chen Y."/>
            <person name="Shah S."/>
            <person name="Dougan E. K."/>
            <person name="Thang M."/>
            <person name="Chan C."/>
        </authorList>
    </citation>
    <scope>NUCLEOTIDE SEQUENCE [LARGE SCALE GENOMIC DNA]</scope>
</reference>
<evidence type="ECO:0000256" key="1">
    <source>
        <dbReference type="ARBA" id="ARBA00008383"/>
    </source>
</evidence>
<sequence length="169" mass="17580">CPYGSVLEAADGLPLVLAVGSDAQFRQLCELLGCPELASDQRFAKNKDRVVHRAQLQPLLRARVAAAGPREALLRECSRRKIPAGAVNDMAAVFAQPGAQALVVRGGEGQFLGTSEVAWTGAGAAPPGSAARPPPLYGQHTSEVLRELLGLGDARISALAAEGVIHLCP</sequence>
<dbReference type="Pfam" id="PF02515">
    <property type="entry name" value="CoA_transf_3"/>
    <property type="match status" value="1"/>
</dbReference>
<organism evidence="3 4">
    <name type="scientific">Prorocentrum cordatum</name>
    <dbReference type="NCBI Taxonomy" id="2364126"/>
    <lineage>
        <taxon>Eukaryota</taxon>
        <taxon>Sar</taxon>
        <taxon>Alveolata</taxon>
        <taxon>Dinophyceae</taxon>
        <taxon>Prorocentrales</taxon>
        <taxon>Prorocentraceae</taxon>
        <taxon>Prorocentrum</taxon>
    </lineage>
</organism>
<dbReference type="PANTHER" id="PTHR48207:SF3">
    <property type="entry name" value="SUCCINATE--HYDROXYMETHYLGLUTARATE COA-TRANSFERASE"/>
    <property type="match status" value="1"/>
</dbReference>
<dbReference type="InterPro" id="IPR023606">
    <property type="entry name" value="CoA-Trfase_III_dom_1_sf"/>
</dbReference>
<comment type="caution">
    <text evidence="3">The sequence shown here is derived from an EMBL/GenBank/DDBJ whole genome shotgun (WGS) entry which is preliminary data.</text>
</comment>
<dbReference type="Gene3D" id="3.30.1540.10">
    <property type="entry name" value="formyl-coa transferase, domain 3"/>
    <property type="match status" value="1"/>
</dbReference>
<dbReference type="Gene3D" id="3.40.50.10540">
    <property type="entry name" value="Crotonobetainyl-coa:carnitine coa-transferase, domain 1"/>
    <property type="match status" value="1"/>
</dbReference>
<name>A0ABN9Y5Q1_9DINO</name>
<evidence type="ECO:0000313" key="3">
    <source>
        <dbReference type="EMBL" id="CAK0907871.1"/>
    </source>
</evidence>
<proteinExistence type="inferred from homology"/>
<gene>
    <name evidence="3" type="ORF">PCOR1329_LOCUS82749</name>
</gene>
<feature type="non-terminal residue" evidence="3">
    <location>
        <position position="1"/>
    </location>
</feature>
<dbReference type="InterPro" id="IPR044855">
    <property type="entry name" value="CoA-Trfase_III_dom3_sf"/>
</dbReference>
<comment type="similarity">
    <text evidence="1">Belongs to the CoA-transferase III family.</text>
</comment>
<dbReference type="Proteomes" id="UP001189429">
    <property type="component" value="Unassembled WGS sequence"/>
</dbReference>
<keyword evidence="2" id="KW-0808">Transferase</keyword>
<dbReference type="InterPro" id="IPR050483">
    <property type="entry name" value="CoA-transferase_III_domain"/>
</dbReference>
<accession>A0ABN9Y5Q1</accession>
<evidence type="ECO:0000313" key="4">
    <source>
        <dbReference type="Proteomes" id="UP001189429"/>
    </source>
</evidence>
<evidence type="ECO:0000256" key="2">
    <source>
        <dbReference type="ARBA" id="ARBA00022679"/>
    </source>
</evidence>
<dbReference type="SUPFAM" id="SSF89796">
    <property type="entry name" value="CoA-transferase family III (CaiB/BaiF)"/>
    <property type="match status" value="1"/>
</dbReference>
<keyword evidence="4" id="KW-1185">Reference proteome</keyword>
<protein>
    <submittedName>
        <fullName evidence="3">Uncharacterized protein</fullName>
    </submittedName>
</protein>
<dbReference type="PANTHER" id="PTHR48207">
    <property type="entry name" value="SUCCINATE--HYDROXYMETHYLGLUTARATE COA-TRANSFERASE"/>
    <property type="match status" value="1"/>
</dbReference>